<dbReference type="AlphaFoldDB" id="D9PEZ8"/>
<evidence type="ECO:0000313" key="2">
    <source>
        <dbReference type="EMBL" id="EFK97865.1"/>
    </source>
</evidence>
<evidence type="ECO:0000259" key="1">
    <source>
        <dbReference type="Pfam" id="PF13372"/>
    </source>
</evidence>
<name>D9PEZ8_9ZZZZ</name>
<organism evidence="2">
    <name type="scientific">sediment metagenome</name>
    <dbReference type="NCBI Taxonomy" id="749907"/>
    <lineage>
        <taxon>unclassified sequences</taxon>
        <taxon>metagenomes</taxon>
        <taxon>ecological metagenomes</taxon>
    </lineage>
</organism>
<reference evidence="2" key="2">
    <citation type="journal article" date="2011" name="Microb. Ecol.">
        <title>Taxonomic and Functional Metagenomic Profiling of the Microbial Community in the Anoxic Sediment of a Sub-saline Shallow Lake (Laguna de Carrizo, Central Spain).</title>
        <authorList>
            <person name="Ferrer M."/>
            <person name="Guazzaroni M.E."/>
            <person name="Richter M."/>
            <person name="Garcia-Salamanca A."/>
            <person name="Yarza P."/>
            <person name="Suarez-Suarez A."/>
            <person name="Solano J."/>
            <person name="Alcaide M."/>
            <person name="van Dillewijn P."/>
            <person name="Molina-Henares M.A."/>
            <person name="Lopez-Cortes N."/>
            <person name="Al-Ramahi Y."/>
            <person name="Guerrero C."/>
            <person name="Acosta A."/>
            <person name="de Eugenio L.I."/>
            <person name="Martinez V."/>
            <person name="Marques S."/>
            <person name="Rojo F."/>
            <person name="Santero E."/>
            <person name="Genilloud O."/>
            <person name="Perez-Perez J."/>
            <person name="Rossello-Mora R."/>
            <person name="Ramos J.L."/>
        </authorList>
    </citation>
    <scope>NUCLEOTIDE SEQUENCE</scope>
</reference>
<comment type="caution">
    <text evidence="2">The sequence shown here is derived from an EMBL/GenBank/DDBJ whole genome shotgun (WGS) entry which is preliminary data.</text>
</comment>
<dbReference type="InterPro" id="IPR025388">
    <property type="entry name" value="Alginate_export_dom"/>
</dbReference>
<accession>D9PEZ8</accession>
<dbReference type="EMBL" id="ADZX01000005">
    <property type="protein sequence ID" value="EFK97865.1"/>
    <property type="molecule type" value="Genomic_DNA"/>
</dbReference>
<protein>
    <recommendedName>
        <fullName evidence="1">Alginate export domain-containing protein</fullName>
    </recommendedName>
</protein>
<sequence length="451" mass="51674">MELKHKLLFKICLIAIFISALFCNLSFAELKTTYGAAFRIRHEFWKDHFDLDNDIKDNRNYFRIKSSIFGSIGEDELDFAEEAVLNLKLTDEFKAYTYLMSTSTPNSDKNKNFNIDEMVVDNLYLDIKGFMDLPLNFRLGRQDFLNTHGEGFLIMDGTPLDGSRTFYFNAAKATWTVNETNSLDAIYLYQPKTDDLLPIINGHNRNTPLATSDEQGYVVYLRNADIENLNFEPYYIFKQEDSGGARLQANSSQINTFGAFAKYKFPEEAITLRGQLAGQFGEYGSADREALGGYIFIDKSFEEEKMSPMISLGYAYLSGDDESTDEREAWDPLFSRYPWMSEILASTYAAESGAGYWTNLQIIKALVSAKPLDKTKLILTYNYLLANEEVTGTYYADGNERGHLYTFKTEYTITKDINTSFLAEYFVPGDFYKESSQDEALFLRTELNIKF</sequence>
<dbReference type="InterPro" id="IPR053728">
    <property type="entry name" value="Alginate_Permeability_Chnl"/>
</dbReference>
<dbReference type="Gene3D" id="2.40.160.100">
    <property type="match status" value="1"/>
</dbReference>
<feature type="domain" description="Alginate export" evidence="1">
    <location>
        <begin position="34"/>
        <end position="437"/>
    </location>
</feature>
<proteinExistence type="predicted"/>
<dbReference type="Pfam" id="PF13372">
    <property type="entry name" value="Alginate_exp"/>
    <property type="match status" value="1"/>
</dbReference>
<reference evidence="2" key="1">
    <citation type="submission" date="2010-07" db="EMBL/GenBank/DDBJ databases">
        <authorList>
            <consortium name="CONSOLIDER consortium CSD2007-00005"/>
            <person name="Guazzaroni M.-E."/>
            <person name="Richter M."/>
            <person name="Garcia-Salamanca A."/>
            <person name="Yarza P."/>
            <person name="Ferrer M."/>
        </authorList>
    </citation>
    <scope>NUCLEOTIDE SEQUENCE</scope>
</reference>
<gene>
    <name evidence="2" type="ORF">LDC_0076</name>
</gene>